<feature type="transmembrane region" description="Helical" evidence="1">
    <location>
        <begin position="20"/>
        <end position="46"/>
    </location>
</feature>
<keyword evidence="1" id="KW-1133">Transmembrane helix</keyword>
<name>A0A562RBW1_9BACT</name>
<dbReference type="Proteomes" id="UP000318307">
    <property type="component" value="Unassembled WGS sequence"/>
</dbReference>
<keyword evidence="1" id="KW-0812">Transmembrane</keyword>
<evidence type="ECO:0000313" key="2">
    <source>
        <dbReference type="EMBL" id="TWI66064.1"/>
    </source>
</evidence>
<dbReference type="PANTHER" id="PTHR42709:SF11">
    <property type="entry name" value="DEDA FAMILY PROTEIN"/>
    <property type="match status" value="1"/>
</dbReference>
<comment type="caution">
    <text evidence="2">The sequence shown here is derived from an EMBL/GenBank/DDBJ whole genome shotgun (WGS) entry which is preliminary data.</text>
</comment>
<dbReference type="InterPro" id="IPR051311">
    <property type="entry name" value="DedA_domain"/>
</dbReference>
<evidence type="ECO:0000256" key="1">
    <source>
        <dbReference type="SAM" id="Phobius"/>
    </source>
</evidence>
<organism evidence="2 3">
    <name type="scientific">Desulfobotulus alkaliphilus</name>
    <dbReference type="NCBI Taxonomy" id="622671"/>
    <lineage>
        <taxon>Bacteria</taxon>
        <taxon>Pseudomonadati</taxon>
        <taxon>Thermodesulfobacteriota</taxon>
        <taxon>Desulfobacteria</taxon>
        <taxon>Desulfobacterales</taxon>
        <taxon>Desulfobacteraceae</taxon>
        <taxon>Desulfobotulus</taxon>
    </lineage>
</organism>
<dbReference type="RefSeq" id="WP_144686330.1">
    <property type="nucleotide sequence ID" value="NZ_VLLC01000031.1"/>
</dbReference>
<proteinExistence type="predicted"/>
<keyword evidence="3" id="KW-1185">Reference proteome</keyword>
<dbReference type="AlphaFoldDB" id="A0A562RBW1"/>
<dbReference type="PANTHER" id="PTHR42709">
    <property type="entry name" value="ALKALINE PHOSPHATASE LIKE PROTEIN"/>
    <property type="match status" value="1"/>
</dbReference>
<accession>A0A562RBW1</accession>
<feature type="transmembrane region" description="Helical" evidence="1">
    <location>
        <begin position="53"/>
        <end position="78"/>
    </location>
</feature>
<reference evidence="2 3" key="1">
    <citation type="submission" date="2019-07" db="EMBL/GenBank/DDBJ databases">
        <title>Genome sequencing of 100 strains of the haloalkaliphilic chemolithoautotrophic sulfur-oxidizing bacterium Thioalkalivibrio.</title>
        <authorList>
            <person name="Muyzer G."/>
        </authorList>
    </citation>
    <scope>NUCLEOTIDE SEQUENCE [LARGE SCALE GENOMIC DNA]</scope>
    <source>
        <strain evidence="2 3">ASO4-4</strain>
    </source>
</reference>
<protein>
    <submittedName>
        <fullName evidence="2">Membrane protein YqaA with SNARE-associated domain</fullName>
    </submittedName>
</protein>
<dbReference type="EMBL" id="VLLC01000031">
    <property type="protein sequence ID" value="TWI66064.1"/>
    <property type="molecule type" value="Genomic_DNA"/>
</dbReference>
<gene>
    <name evidence="2" type="ORF">LZ24_02914</name>
</gene>
<feature type="transmembrane region" description="Helical" evidence="1">
    <location>
        <begin position="173"/>
        <end position="192"/>
    </location>
</feature>
<feature type="transmembrane region" description="Helical" evidence="1">
    <location>
        <begin position="122"/>
        <end position="142"/>
    </location>
</feature>
<dbReference type="GO" id="GO:0005886">
    <property type="term" value="C:plasma membrane"/>
    <property type="evidence" value="ECO:0007669"/>
    <property type="project" value="TreeGrafter"/>
</dbReference>
<keyword evidence="1" id="KW-0472">Membrane</keyword>
<dbReference type="OrthoDB" id="9810270at2"/>
<sequence length="193" mass="21073">MLRRLYNWVLSWADSPWGVLALFIIAFAESSFFPIPPDILLIALCVGRPSRAFFYAGVCTAGSVLGGLAGYGIGWFFMGSIGAPIVAFYGAEEQVARIGELYNNYDAWAVAIAGFSPIPYKVFTIAAGMFAISLPVFITASILSRGARFFLVAALIWKFGPGIRAFIERYFDKLAILFVVLLVGGFLLIRFLG</sequence>
<evidence type="ECO:0000313" key="3">
    <source>
        <dbReference type="Proteomes" id="UP000318307"/>
    </source>
</evidence>